<protein>
    <submittedName>
        <fullName evidence="1">Uncharacterized protein</fullName>
    </submittedName>
</protein>
<accession>A0A7J6FQF9</accession>
<evidence type="ECO:0000313" key="1">
    <source>
        <dbReference type="EMBL" id="KAF4372936.1"/>
    </source>
</evidence>
<dbReference type="AlphaFoldDB" id="A0A7J6FQF9"/>
<keyword evidence="2" id="KW-1185">Reference proteome</keyword>
<dbReference type="EMBL" id="JAATIQ010000183">
    <property type="protein sequence ID" value="KAF4372936.1"/>
    <property type="molecule type" value="Genomic_DNA"/>
</dbReference>
<evidence type="ECO:0000313" key="2">
    <source>
        <dbReference type="Proteomes" id="UP000583929"/>
    </source>
</evidence>
<reference evidence="1 2" key="1">
    <citation type="journal article" date="2020" name="bioRxiv">
        <title>Sequence and annotation of 42 cannabis genomes reveals extensive copy number variation in cannabinoid synthesis and pathogen resistance genes.</title>
        <authorList>
            <person name="Mckernan K.J."/>
            <person name="Helbert Y."/>
            <person name="Kane L.T."/>
            <person name="Ebling H."/>
            <person name="Zhang L."/>
            <person name="Liu B."/>
            <person name="Eaton Z."/>
            <person name="Mclaughlin S."/>
            <person name="Kingan S."/>
            <person name="Baybayan P."/>
            <person name="Concepcion G."/>
            <person name="Jordan M."/>
            <person name="Riva A."/>
            <person name="Barbazuk W."/>
            <person name="Harkins T."/>
        </authorList>
    </citation>
    <scope>NUCLEOTIDE SEQUENCE [LARGE SCALE GENOMIC DNA]</scope>
    <source>
        <strain evidence="2">cv. Jamaican Lion 4</strain>
        <tissue evidence="1">Leaf</tissue>
    </source>
</reference>
<name>A0A7J6FQF9_CANSA</name>
<gene>
    <name evidence="1" type="ORF">G4B88_018101</name>
</gene>
<proteinExistence type="predicted"/>
<organism evidence="1 2">
    <name type="scientific">Cannabis sativa</name>
    <name type="common">Hemp</name>
    <name type="synonym">Marijuana</name>
    <dbReference type="NCBI Taxonomy" id="3483"/>
    <lineage>
        <taxon>Eukaryota</taxon>
        <taxon>Viridiplantae</taxon>
        <taxon>Streptophyta</taxon>
        <taxon>Embryophyta</taxon>
        <taxon>Tracheophyta</taxon>
        <taxon>Spermatophyta</taxon>
        <taxon>Magnoliopsida</taxon>
        <taxon>eudicotyledons</taxon>
        <taxon>Gunneridae</taxon>
        <taxon>Pentapetalae</taxon>
        <taxon>rosids</taxon>
        <taxon>fabids</taxon>
        <taxon>Rosales</taxon>
        <taxon>Cannabaceae</taxon>
        <taxon>Cannabis</taxon>
    </lineage>
</organism>
<comment type="caution">
    <text evidence="1">The sequence shown here is derived from an EMBL/GenBank/DDBJ whole genome shotgun (WGS) entry which is preliminary data.</text>
</comment>
<sequence length="71" mass="8039">MYDIKQPLYGALVEKGANNIMIRIEHVMKNTSIKILDAFVDSMFEIIDQPLLPSQKNFEPVEDELGEAVTS</sequence>
<dbReference type="Proteomes" id="UP000583929">
    <property type="component" value="Unassembled WGS sequence"/>
</dbReference>